<name>A0ACC7LNM9_9FLAO</name>
<sequence>MKASYGNEKKEYRARKHVRTDCPIRSRCLGKSAQEKKFSVTYYREEYETLQGWRAHRAVT</sequence>
<gene>
    <name evidence="1" type="ORF">ACEZ3G_16755</name>
</gene>
<dbReference type="Proteomes" id="UP001595191">
    <property type="component" value="Unassembled WGS sequence"/>
</dbReference>
<proteinExistence type="predicted"/>
<comment type="caution">
    <text evidence="1">The sequence shown here is derived from an EMBL/GenBank/DDBJ whole genome shotgun (WGS) entry which is preliminary data.</text>
</comment>
<protein>
    <submittedName>
        <fullName evidence="1">Uncharacterized protein</fullName>
    </submittedName>
</protein>
<reference evidence="1" key="1">
    <citation type="submission" date="2024-09" db="EMBL/GenBank/DDBJ databases">
        <authorList>
            <person name="Liu J."/>
        </authorList>
    </citation>
    <scope>NUCLEOTIDE SEQUENCE</scope>
    <source>
        <strain evidence="1">NBU2967</strain>
    </source>
</reference>
<dbReference type="EMBL" id="JBHFPV010000008">
    <property type="protein sequence ID" value="MFH6605138.1"/>
    <property type="molecule type" value="Genomic_DNA"/>
</dbReference>
<accession>A0ACC7LNM9</accession>
<keyword evidence="2" id="KW-1185">Reference proteome</keyword>
<organism evidence="1 2">
    <name type="scientific">Meishania litoralis</name>
    <dbReference type="NCBI Taxonomy" id="3434685"/>
    <lineage>
        <taxon>Bacteria</taxon>
        <taxon>Pseudomonadati</taxon>
        <taxon>Bacteroidota</taxon>
        <taxon>Flavobacteriia</taxon>
        <taxon>Flavobacteriales</taxon>
        <taxon>Flavobacteriaceae</taxon>
        <taxon>Meishania</taxon>
    </lineage>
</organism>
<evidence type="ECO:0000313" key="2">
    <source>
        <dbReference type="Proteomes" id="UP001595191"/>
    </source>
</evidence>
<evidence type="ECO:0000313" key="1">
    <source>
        <dbReference type="EMBL" id="MFH6605138.1"/>
    </source>
</evidence>